<dbReference type="Gene3D" id="1.20.1280.290">
    <property type="match status" value="2"/>
</dbReference>
<feature type="region of interest" description="Disordered" evidence="5">
    <location>
        <begin position="412"/>
        <end position="436"/>
    </location>
</feature>
<feature type="compositionally biased region" description="Low complexity" evidence="5">
    <location>
        <begin position="218"/>
        <end position="236"/>
    </location>
</feature>
<evidence type="ECO:0000256" key="4">
    <source>
        <dbReference type="ARBA" id="ARBA00023136"/>
    </source>
</evidence>
<evidence type="ECO:0000313" key="8">
    <source>
        <dbReference type="Proteomes" id="UP000256970"/>
    </source>
</evidence>
<dbReference type="AlphaFoldDB" id="A0A383VET2"/>
<keyword evidence="3 6" id="KW-1133">Transmembrane helix</keyword>
<feature type="transmembrane region" description="Helical" evidence="6">
    <location>
        <begin position="79"/>
        <end position="98"/>
    </location>
</feature>
<feature type="transmembrane region" description="Helical" evidence="6">
    <location>
        <begin position="381"/>
        <end position="402"/>
    </location>
</feature>
<evidence type="ECO:0000256" key="1">
    <source>
        <dbReference type="ARBA" id="ARBA00004141"/>
    </source>
</evidence>
<dbReference type="InterPro" id="IPR051415">
    <property type="entry name" value="LAAT-1"/>
</dbReference>
<feature type="transmembrane region" description="Helical" evidence="6">
    <location>
        <begin position="262"/>
        <end position="280"/>
    </location>
</feature>
<accession>A0A383VET2</accession>
<reference evidence="7 8" key="1">
    <citation type="submission" date="2016-10" db="EMBL/GenBank/DDBJ databases">
        <authorList>
            <person name="Cai Z."/>
        </authorList>
    </citation>
    <scope>NUCLEOTIDE SEQUENCE [LARGE SCALE GENOMIC DNA]</scope>
</reference>
<evidence type="ECO:0000256" key="3">
    <source>
        <dbReference type="ARBA" id="ARBA00022989"/>
    </source>
</evidence>
<dbReference type="Proteomes" id="UP000256970">
    <property type="component" value="Unassembled WGS sequence"/>
</dbReference>
<dbReference type="GO" id="GO:0098852">
    <property type="term" value="C:lytic vacuole membrane"/>
    <property type="evidence" value="ECO:0007669"/>
    <property type="project" value="UniProtKB-ARBA"/>
</dbReference>
<keyword evidence="8" id="KW-1185">Reference proteome</keyword>
<keyword evidence="2 6" id="KW-0812">Transmembrane</keyword>
<feature type="transmembrane region" description="Helical" evidence="6">
    <location>
        <begin position="311"/>
        <end position="329"/>
    </location>
</feature>
<gene>
    <name evidence="7" type="ORF">BQ4739_LOCUS4592</name>
</gene>
<comment type="subcellular location">
    <subcellularLocation>
        <location evidence="1">Membrane</location>
        <topology evidence="1">Multi-pass membrane protein</topology>
    </subcellularLocation>
</comment>
<feature type="transmembrane region" description="Helical" evidence="6">
    <location>
        <begin position="350"/>
        <end position="369"/>
    </location>
</feature>
<dbReference type="Pfam" id="PF04193">
    <property type="entry name" value="PQ-loop"/>
    <property type="match status" value="2"/>
</dbReference>
<evidence type="ECO:0000256" key="2">
    <source>
        <dbReference type="ARBA" id="ARBA00022692"/>
    </source>
</evidence>
<dbReference type="PANTHER" id="PTHR16201">
    <property type="entry name" value="SEVEN TRANSMEMBRANE PROTEIN 1-RELATED"/>
    <property type="match status" value="1"/>
</dbReference>
<name>A0A383VET2_TETOB</name>
<protein>
    <submittedName>
        <fullName evidence="7">Uncharacterized protein</fullName>
    </submittedName>
</protein>
<dbReference type="EMBL" id="FNXT01000366">
    <property type="protein sequence ID" value="SZX64065.1"/>
    <property type="molecule type" value="Genomic_DNA"/>
</dbReference>
<keyword evidence="4 6" id="KW-0472">Membrane</keyword>
<organism evidence="7 8">
    <name type="scientific">Tetradesmus obliquus</name>
    <name type="common">Green alga</name>
    <name type="synonym">Acutodesmus obliquus</name>
    <dbReference type="NCBI Taxonomy" id="3088"/>
    <lineage>
        <taxon>Eukaryota</taxon>
        <taxon>Viridiplantae</taxon>
        <taxon>Chlorophyta</taxon>
        <taxon>core chlorophytes</taxon>
        <taxon>Chlorophyceae</taxon>
        <taxon>CS clade</taxon>
        <taxon>Sphaeropleales</taxon>
        <taxon>Scenedesmaceae</taxon>
        <taxon>Tetradesmus</taxon>
    </lineage>
</organism>
<dbReference type="InterPro" id="IPR006603">
    <property type="entry name" value="PQ-loop_rpt"/>
</dbReference>
<proteinExistence type="predicted"/>
<sequence>MSCWQWAKVFGETGLCDSRDKAGFIIGLFSILCWGLAEVPQLVANAAEGSSEGISEGLLWLWVFSDVLDVAGCSFADTLPTMLITAWMYLGFTVLLLLQHIYYTRIRAAPAAASTCKPGDDLEAPLLRFPRSGSSSSSADEPDLVAELFGAAPQLPWAATAASHTMYGSLRNLSIRRTSSSSSLSLSDTGRRLSTSFSGYRPRAWARRRAGSRHRLAAAAAASSSPGRPSTADAAAGSGGGAAVLPGSLPGSFSSAAAASRLLGGLALLALAVGSGGWLGGDAAGARSAPGRQLLQGEPAAAEQQLWGISYATWGAAMGWLMAASFFLGRLPQVVKNWRRQSCGGLSMEMFAIVLTAAATYCASILIRARSWGELQPKLPFLTDAAVGALLDLVILAQFFIYRNADDAAADPAQCSSGDGRGGGDEPQSKASPLPRIPCFDGTLSSGGSSGKLDVKQQQPASASDLPGSPDADGMPLAGHTGPVPVPVHSSSVGVLSLAGLAGPAAAAAAAAAAGAAVPGSPSVVGLAALLDAPADVLLLHEEGGGAPGSELDGAQACSWTDSLISIATI</sequence>
<evidence type="ECO:0000256" key="6">
    <source>
        <dbReference type="SAM" id="Phobius"/>
    </source>
</evidence>
<dbReference type="SMART" id="SM00679">
    <property type="entry name" value="CTNS"/>
    <property type="match status" value="2"/>
</dbReference>
<feature type="region of interest" description="Disordered" evidence="5">
    <location>
        <begin position="218"/>
        <end position="239"/>
    </location>
</feature>
<evidence type="ECO:0000313" key="7">
    <source>
        <dbReference type="EMBL" id="SZX64065.1"/>
    </source>
</evidence>
<dbReference type="PANTHER" id="PTHR16201:SF44">
    <property type="entry name" value="SEVEN TRANSMEMBRANE PROTEIN 1"/>
    <property type="match status" value="1"/>
</dbReference>
<dbReference type="FunFam" id="1.20.1280.290:FF:000009">
    <property type="entry name" value="PQ loop repeat family protein"/>
    <property type="match status" value="1"/>
</dbReference>
<feature type="region of interest" description="Disordered" evidence="5">
    <location>
        <begin position="448"/>
        <end position="484"/>
    </location>
</feature>
<dbReference type="GO" id="GO:0015174">
    <property type="term" value="F:basic amino acid transmembrane transporter activity"/>
    <property type="evidence" value="ECO:0007669"/>
    <property type="project" value="UniProtKB-ARBA"/>
</dbReference>
<evidence type="ECO:0000256" key="5">
    <source>
        <dbReference type="SAM" id="MobiDB-lite"/>
    </source>
</evidence>